<keyword evidence="3" id="KW-0805">Transcription regulation</keyword>
<evidence type="ECO:0000313" key="12">
    <source>
        <dbReference type="EMBL" id="RWR75149.1"/>
    </source>
</evidence>
<evidence type="ECO:0000256" key="3">
    <source>
        <dbReference type="ARBA" id="ARBA00023015"/>
    </source>
</evidence>
<dbReference type="FunFam" id="1.10.10.60:FF:000577">
    <property type="entry name" value="Homeobox-leucine zipper protein 18"/>
    <property type="match status" value="1"/>
</dbReference>
<feature type="DNA-binding region" description="Homeobox" evidence="8">
    <location>
        <begin position="162"/>
        <end position="221"/>
    </location>
</feature>
<dbReference type="InterPro" id="IPR009057">
    <property type="entry name" value="Homeodomain-like_sf"/>
</dbReference>
<dbReference type="GO" id="GO:0005634">
    <property type="term" value="C:nucleus"/>
    <property type="evidence" value="ECO:0007669"/>
    <property type="project" value="UniProtKB-SubCell"/>
</dbReference>
<dbReference type="InterPro" id="IPR003106">
    <property type="entry name" value="Leu_zip_homeo"/>
</dbReference>
<dbReference type="Pfam" id="PF02183">
    <property type="entry name" value="HALZ"/>
    <property type="match status" value="1"/>
</dbReference>
<dbReference type="SUPFAM" id="SSF46689">
    <property type="entry name" value="Homeodomain-like"/>
    <property type="match status" value="1"/>
</dbReference>
<dbReference type="Proteomes" id="UP000283530">
    <property type="component" value="Unassembled WGS sequence"/>
</dbReference>
<dbReference type="Pfam" id="PF04618">
    <property type="entry name" value="HD-ZIP_N"/>
    <property type="match status" value="1"/>
</dbReference>
<protein>
    <submittedName>
        <fullName evidence="12">Homeobox-leucine zipper protein HOX11-like protein</fullName>
    </submittedName>
</protein>
<evidence type="ECO:0000313" key="13">
    <source>
        <dbReference type="Proteomes" id="UP000283530"/>
    </source>
</evidence>
<dbReference type="PROSITE" id="PS50071">
    <property type="entry name" value="HOMEOBOX_2"/>
    <property type="match status" value="1"/>
</dbReference>
<evidence type="ECO:0000259" key="11">
    <source>
        <dbReference type="PROSITE" id="PS50071"/>
    </source>
</evidence>
<dbReference type="InterPro" id="IPR017970">
    <property type="entry name" value="Homeobox_CS"/>
</dbReference>
<dbReference type="CDD" id="cd00086">
    <property type="entry name" value="homeodomain"/>
    <property type="match status" value="1"/>
</dbReference>
<evidence type="ECO:0000256" key="5">
    <source>
        <dbReference type="ARBA" id="ARBA00023155"/>
    </source>
</evidence>
<evidence type="ECO:0000256" key="10">
    <source>
        <dbReference type="SAM" id="MobiDB-lite"/>
    </source>
</evidence>
<keyword evidence="7 8" id="KW-0539">Nucleus</keyword>
<dbReference type="OrthoDB" id="6159439at2759"/>
<dbReference type="SMART" id="SM00389">
    <property type="entry name" value="HOX"/>
    <property type="match status" value="1"/>
</dbReference>
<reference evidence="12 13" key="1">
    <citation type="journal article" date="2019" name="Nat. Plants">
        <title>Stout camphor tree genome fills gaps in understanding of flowering plant genome evolution.</title>
        <authorList>
            <person name="Chaw S.M."/>
            <person name="Liu Y.C."/>
            <person name="Wu Y.W."/>
            <person name="Wang H.Y."/>
            <person name="Lin C.I."/>
            <person name="Wu C.S."/>
            <person name="Ke H.M."/>
            <person name="Chang L.Y."/>
            <person name="Hsu C.Y."/>
            <person name="Yang H.T."/>
            <person name="Sudianto E."/>
            <person name="Hsu M.H."/>
            <person name="Wu K.P."/>
            <person name="Wang L.N."/>
            <person name="Leebens-Mack J.H."/>
            <person name="Tsai I.J."/>
        </authorList>
    </citation>
    <scope>NUCLEOTIDE SEQUENCE [LARGE SCALE GENOMIC DNA]</scope>
    <source>
        <strain evidence="13">cv. Chaw 1501</strain>
        <tissue evidence="12">Young leaves</tissue>
    </source>
</reference>
<comment type="similarity">
    <text evidence="2">Belongs to the HD-ZIP homeobox family. Class II subfamily.</text>
</comment>
<name>A0A3S3N9C2_9MAGN</name>
<proteinExistence type="inferred from homology"/>
<dbReference type="Pfam" id="PF00046">
    <property type="entry name" value="Homeodomain"/>
    <property type="match status" value="1"/>
</dbReference>
<sequence length="311" mass="34781">MELGLRLGEAPKPFSFMDANTEMSKGFGPCLGLGVGLYTKGEERASVDSPVQLDLLPLVPVPRYPPPHLMFSLPTENRVSESGVSGNLTTNRGFDVNHLPSTEDIDDGAAASSPNSAVSSYQMEFSIYTRGGSKRNAEDAALNEVETERASSRASDDEENGLARKKLRLSKDQSAFLEESFKENNTLNPKQKLALAKQLNLRPRQVEVWFQNRRARTKLKQTEVDCEYLKRCCETLTEENRRLHKELQELKALKTTNPFHMQLPATTLTMCPSCERVATTTTTTNNETTQKTATLQATNRPWFFPFSQPTD</sequence>
<dbReference type="GO" id="GO:0000981">
    <property type="term" value="F:DNA-binding transcription factor activity, RNA polymerase II-specific"/>
    <property type="evidence" value="ECO:0007669"/>
    <property type="project" value="InterPro"/>
</dbReference>
<gene>
    <name evidence="12" type="ORF">CKAN_00351800</name>
</gene>
<organism evidence="12 13">
    <name type="scientific">Cinnamomum micranthum f. kanehirae</name>
    <dbReference type="NCBI Taxonomy" id="337451"/>
    <lineage>
        <taxon>Eukaryota</taxon>
        <taxon>Viridiplantae</taxon>
        <taxon>Streptophyta</taxon>
        <taxon>Embryophyta</taxon>
        <taxon>Tracheophyta</taxon>
        <taxon>Spermatophyta</taxon>
        <taxon>Magnoliopsida</taxon>
        <taxon>Magnoliidae</taxon>
        <taxon>Laurales</taxon>
        <taxon>Lauraceae</taxon>
        <taxon>Cinnamomum</taxon>
    </lineage>
</organism>
<comment type="subcellular location">
    <subcellularLocation>
        <location evidence="1 8 9">Nucleus</location>
    </subcellularLocation>
</comment>
<dbReference type="PANTHER" id="PTHR45714:SF39">
    <property type="entry name" value="HOMEOBOX-LEUCINE ZIPPER PROTEIN HAT14"/>
    <property type="match status" value="1"/>
</dbReference>
<keyword evidence="6" id="KW-0804">Transcription</keyword>
<dbReference type="Gene3D" id="1.10.10.60">
    <property type="entry name" value="Homeodomain-like"/>
    <property type="match status" value="1"/>
</dbReference>
<accession>A0A3S3N9C2</accession>
<keyword evidence="4 8" id="KW-0238">DNA-binding</keyword>
<feature type="domain" description="Homeobox" evidence="11">
    <location>
        <begin position="160"/>
        <end position="220"/>
    </location>
</feature>
<keyword evidence="5 8" id="KW-0371">Homeobox</keyword>
<dbReference type="SMART" id="SM00340">
    <property type="entry name" value="HALZ"/>
    <property type="match status" value="1"/>
</dbReference>
<dbReference type="AlphaFoldDB" id="A0A3S3N9C2"/>
<dbReference type="InterPro" id="IPR001356">
    <property type="entry name" value="HD"/>
</dbReference>
<dbReference type="PROSITE" id="PS00027">
    <property type="entry name" value="HOMEOBOX_1"/>
    <property type="match status" value="1"/>
</dbReference>
<keyword evidence="13" id="KW-1185">Reference proteome</keyword>
<dbReference type="GO" id="GO:0043565">
    <property type="term" value="F:sequence-specific DNA binding"/>
    <property type="evidence" value="ECO:0007669"/>
    <property type="project" value="InterPro"/>
</dbReference>
<evidence type="ECO:0000256" key="8">
    <source>
        <dbReference type="PROSITE-ProRule" id="PRU00108"/>
    </source>
</evidence>
<evidence type="ECO:0000256" key="9">
    <source>
        <dbReference type="RuleBase" id="RU000682"/>
    </source>
</evidence>
<dbReference type="InterPro" id="IPR006712">
    <property type="entry name" value="HD-ZIP_N"/>
</dbReference>
<evidence type="ECO:0000256" key="4">
    <source>
        <dbReference type="ARBA" id="ARBA00023125"/>
    </source>
</evidence>
<dbReference type="STRING" id="337451.A0A3S3N9C2"/>
<evidence type="ECO:0000256" key="1">
    <source>
        <dbReference type="ARBA" id="ARBA00004123"/>
    </source>
</evidence>
<dbReference type="EMBL" id="QPKB01000001">
    <property type="protein sequence ID" value="RWR75149.1"/>
    <property type="molecule type" value="Genomic_DNA"/>
</dbReference>
<dbReference type="InterPro" id="IPR050762">
    <property type="entry name" value="HD-ZIP_Homeobox_LZ_Class_II"/>
</dbReference>
<feature type="region of interest" description="Disordered" evidence="10">
    <location>
        <begin position="145"/>
        <end position="166"/>
    </location>
</feature>
<evidence type="ECO:0000256" key="7">
    <source>
        <dbReference type="ARBA" id="ARBA00023242"/>
    </source>
</evidence>
<comment type="caution">
    <text evidence="12">The sequence shown here is derived from an EMBL/GenBank/DDBJ whole genome shotgun (WGS) entry which is preliminary data.</text>
</comment>
<evidence type="ECO:0000256" key="6">
    <source>
        <dbReference type="ARBA" id="ARBA00023163"/>
    </source>
</evidence>
<dbReference type="PANTHER" id="PTHR45714">
    <property type="entry name" value="HOMEOBOX-LEUCINE ZIPPER PROTEIN HAT14"/>
    <property type="match status" value="1"/>
</dbReference>
<feature type="compositionally biased region" description="Basic and acidic residues" evidence="10">
    <location>
        <begin position="146"/>
        <end position="155"/>
    </location>
</feature>
<evidence type="ECO:0000256" key="2">
    <source>
        <dbReference type="ARBA" id="ARBA00006074"/>
    </source>
</evidence>